<organism evidence="1 2">
    <name type="scientific">Segnochrobactrum spirostomi</name>
    <dbReference type="NCBI Taxonomy" id="2608987"/>
    <lineage>
        <taxon>Bacteria</taxon>
        <taxon>Pseudomonadati</taxon>
        <taxon>Pseudomonadota</taxon>
        <taxon>Alphaproteobacteria</taxon>
        <taxon>Hyphomicrobiales</taxon>
        <taxon>Segnochrobactraceae</taxon>
        <taxon>Segnochrobactrum</taxon>
    </lineage>
</organism>
<evidence type="ECO:0000313" key="2">
    <source>
        <dbReference type="Proteomes" id="UP000332515"/>
    </source>
</evidence>
<accession>A0A6A7Y3C6</accession>
<proteinExistence type="predicted"/>
<evidence type="ECO:0000313" key="1">
    <source>
        <dbReference type="EMBL" id="MQT13583.1"/>
    </source>
</evidence>
<sequence length="93" mass="10677">MGFASTLRHHSRRSDRLLRRMPIEYFEIGPYVPEPETIGFLGDEPIAARVHDLNGHVFEFAGVLADGPVTRQVESLAPGEFLIGRRMIYRQRR</sequence>
<gene>
    <name evidence="1" type="ORF">F0357_13230</name>
</gene>
<reference evidence="1 2" key="1">
    <citation type="submission" date="2019-09" db="EMBL/GenBank/DDBJ databases">
        <title>Segnochrobactrum spirostomi gen. nov., sp. nov., isolated from the ciliate Spirostomum cf. yagiui and description of a novel family, Segnochrobactraceae fam. nov. within the order Rhizobiales of the class Alphaproteobacteria.</title>
        <authorList>
            <person name="Akter S."/>
            <person name="Shazib S.U.A."/>
            <person name="Shin M.K."/>
        </authorList>
    </citation>
    <scope>NUCLEOTIDE SEQUENCE [LARGE SCALE GENOMIC DNA]</scope>
    <source>
        <strain evidence="1 2">Sp-1</strain>
    </source>
</reference>
<dbReference type="AlphaFoldDB" id="A0A6A7Y3C6"/>
<dbReference type="RefSeq" id="WP_153482454.1">
    <property type="nucleotide sequence ID" value="NZ_VWNA01000001.1"/>
</dbReference>
<name>A0A6A7Y3C6_9HYPH</name>
<protein>
    <submittedName>
        <fullName evidence="1">Uncharacterized protein</fullName>
    </submittedName>
</protein>
<keyword evidence="2" id="KW-1185">Reference proteome</keyword>
<comment type="caution">
    <text evidence="1">The sequence shown here is derived from an EMBL/GenBank/DDBJ whole genome shotgun (WGS) entry which is preliminary data.</text>
</comment>
<dbReference type="Proteomes" id="UP000332515">
    <property type="component" value="Unassembled WGS sequence"/>
</dbReference>
<dbReference type="EMBL" id="VWNA01000001">
    <property type="protein sequence ID" value="MQT13583.1"/>
    <property type="molecule type" value="Genomic_DNA"/>
</dbReference>